<accession>A0ABX2I8R7</accession>
<dbReference type="SUPFAM" id="SSF53448">
    <property type="entry name" value="Nucleotide-diphospho-sugar transferases"/>
    <property type="match status" value="1"/>
</dbReference>
<name>A0ABX2I8R7_BLAHA</name>
<proteinExistence type="predicted"/>
<reference evidence="1 2" key="1">
    <citation type="journal article" date="2020" name="Cell Host Microbe">
        <title>Functional and Genomic Variation between Human-Derived Isolates of Lachnospiraceae Reveals Inter- and Intra-Species Diversity.</title>
        <authorList>
            <person name="Sorbara M.T."/>
            <person name="Littmann E.R."/>
            <person name="Fontana E."/>
            <person name="Moody T.U."/>
            <person name="Kohout C.E."/>
            <person name="Gjonbalaj M."/>
            <person name="Eaton V."/>
            <person name="Seok R."/>
            <person name="Leiner I.M."/>
            <person name="Pamer E.G."/>
        </authorList>
    </citation>
    <scope>NUCLEOTIDE SEQUENCE [LARGE SCALE GENOMIC DNA]</scope>
    <source>
        <strain evidence="1 2">MSK.15.26</strain>
    </source>
</reference>
<gene>
    <name evidence="1" type="ORF">G5A70_11865</name>
</gene>
<dbReference type="InterPro" id="IPR029044">
    <property type="entry name" value="Nucleotide-diphossugar_trans"/>
</dbReference>
<evidence type="ECO:0000313" key="2">
    <source>
        <dbReference type="Proteomes" id="UP000822142"/>
    </source>
</evidence>
<sequence length="339" mass="40469">MMAGHKSIKRIVHRCMEEIDATRRIAKVTSLKEGLETFRAKVDIQIMNRNGYYENESRKKHLLRKHDIMLRYYEKTFGDFLQTYDYNHSGQELPKSEYADCIWICWWQGLDKAPDLVKVCVDSIKRNAENHRVIVLTEDNYKQYVEIPKWVEEKKNKGIITRTNYSDLLRLSLLAKHGGMWIDSTFFCTAPVLSEYFQQPLWSIKRPDYFHASIASGYFAGYSLSCNEENRFVFMTIRDFFLNYWRHNDTMVDYLMVDYMIALAQKYDKRIEKAFQQIKPNNSECDELYKIMGHPYDENVWNKMKAETALFKLSWKYQYPVEKDGKSTFYGMLLKRKLS</sequence>
<dbReference type="InterPro" id="IPR008441">
    <property type="entry name" value="AfumC-like_glycosyl_Trfase"/>
</dbReference>
<protein>
    <submittedName>
        <fullName evidence="1">Polysaccharide biosynthesis protein</fullName>
    </submittedName>
</protein>
<dbReference type="Gene3D" id="3.90.550.20">
    <property type="match status" value="1"/>
</dbReference>
<keyword evidence="2" id="KW-1185">Reference proteome</keyword>
<organism evidence="1 2">
    <name type="scientific">Blautia hansenii</name>
    <name type="common">Ruminococcus hansenii</name>
    <dbReference type="NCBI Taxonomy" id="1322"/>
    <lineage>
        <taxon>Bacteria</taxon>
        <taxon>Bacillati</taxon>
        <taxon>Bacillota</taxon>
        <taxon>Clostridia</taxon>
        <taxon>Lachnospirales</taxon>
        <taxon>Lachnospiraceae</taxon>
        <taxon>Blautia</taxon>
    </lineage>
</organism>
<dbReference type="EMBL" id="JAAITA010000017">
    <property type="protein sequence ID" value="NSJ86851.1"/>
    <property type="molecule type" value="Genomic_DNA"/>
</dbReference>
<dbReference type="Pfam" id="PF05704">
    <property type="entry name" value="Caps_synth"/>
    <property type="match status" value="1"/>
</dbReference>
<evidence type="ECO:0000313" key="1">
    <source>
        <dbReference type="EMBL" id="NSJ86851.1"/>
    </source>
</evidence>
<dbReference type="Proteomes" id="UP000822142">
    <property type="component" value="Unassembled WGS sequence"/>
</dbReference>
<comment type="caution">
    <text evidence="1">The sequence shown here is derived from an EMBL/GenBank/DDBJ whole genome shotgun (WGS) entry which is preliminary data.</text>
</comment>